<dbReference type="SUPFAM" id="SSF50891">
    <property type="entry name" value="Cyclophilin-like"/>
    <property type="match status" value="1"/>
</dbReference>
<name>A0A552UHU2_9SPHN</name>
<comment type="similarity">
    <text evidence="1 4">Belongs to the cyclophilin-type PPIase family.</text>
</comment>
<comment type="catalytic activity">
    <reaction evidence="4">
        <text>[protein]-peptidylproline (omega=180) = [protein]-peptidylproline (omega=0)</text>
        <dbReference type="Rhea" id="RHEA:16237"/>
        <dbReference type="Rhea" id="RHEA-COMP:10747"/>
        <dbReference type="Rhea" id="RHEA-COMP:10748"/>
        <dbReference type="ChEBI" id="CHEBI:83833"/>
        <dbReference type="ChEBI" id="CHEBI:83834"/>
        <dbReference type="EC" id="5.2.1.8"/>
    </reaction>
</comment>
<comment type="caution">
    <text evidence="7">The sequence shown here is derived from an EMBL/GenBank/DDBJ whole genome shotgun (WGS) entry which is preliminary data.</text>
</comment>
<keyword evidence="2 4" id="KW-0697">Rotamase</keyword>
<gene>
    <name evidence="7" type="ORF">FMM06_06570</name>
</gene>
<dbReference type="GO" id="GO:0006457">
    <property type="term" value="P:protein folding"/>
    <property type="evidence" value="ECO:0007669"/>
    <property type="project" value="InterPro"/>
</dbReference>
<dbReference type="GO" id="GO:0003755">
    <property type="term" value="F:peptidyl-prolyl cis-trans isomerase activity"/>
    <property type="evidence" value="ECO:0007669"/>
    <property type="project" value="UniProtKB-UniRule"/>
</dbReference>
<accession>A0A552UHU2</accession>
<dbReference type="InterPro" id="IPR029000">
    <property type="entry name" value="Cyclophilin-like_dom_sf"/>
</dbReference>
<feature type="signal peptide" evidence="4">
    <location>
        <begin position="1"/>
        <end position="20"/>
    </location>
</feature>
<evidence type="ECO:0000256" key="5">
    <source>
        <dbReference type="SAM" id="MobiDB-lite"/>
    </source>
</evidence>
<feature type="compositionally biased region" description="Pro residues" evidence="5">
    <location>
        <begin position="203"/>
        <end position="228"/>
    </location>
</feature>
<dbReference type="InterPro" id="IPR044666">
    <property type="entry name" value="Cyclophilin_A-like"/>
</dbReference>
<dbReference type="PRINTS" id="PR00153">
    <property type="entry name" value="CSAPPISMRASE"/>
</dbReference>
<sequence length="228" mass="24293">MIRRSILTGLAVLALSPAFAQGRKEPEVATTPKPLPTQTKDVVLTTPPVTPENTLNLDLSSGGRVSIQMRPDVAPLHVERIKTLVREKFYDGLVFHRVIEGFMAQGGDPTATGQGGSKLPDLKAEFNDLPHVRGAVAMARATSPDSANSQFYIVFQPVLKLDRNYTVWGRVFAGMDIVDAIERGEPPANPTKIVRASIGSDNVPPPAPSTPIPAAPAPAPVVPGTPQL</sequence>
<dbReference type="OrthoDB" id="9807797at2"/>
<dbReference type="CDD" id="cd00317">
    <property type="entry name" value="cyclophilin"/>
    <property type="match status" value="1"/>
</dbReference>
<dbReference type="EC" id="5.2.1.8" evidence="4"/>
<dbReference type="InterPro" id="IPR002130">
    <property type="entry name" value="Cyclophilin-type_PPIase_dom"/>
</dbReference>
<dbReference type="Pfam" id="PF00160">
    <property type="entry name" value="Pro_isomerase"/>
    <property type="match status" value="1"/>
</dbReference>
<dbReference type="RefSeq" id="WP_144236487.1">
    <property type="nucleotide sequence ID" value="NZ_VJWA01000001.1"/>
</dbReference>
<reference evidence="7 8" key="1">
    <citation type="submission" date="2019-07" db="EMBL/GenBank/DDBJ databases">
        <title>Novel species isolated from glacier.</title>
        <authorList>
            <person name="Liu Q."/>
            <person name="Xin Y.-H."/>
        </authorList>
    </citation>
    <scope>NUCLEOTIDE SEQUENCE [LARGE SCALE GENOMIC DNA]</scope>
    <source>
        <strain evidence="7 8">LB1R16</strain>
    </source>
</reference>
<keyword evidence="3 4" id="KW-0413">Isomerase</keyword>
<dbReference type="PANTHER" id="PTHR45625:SF4">
    <property type="entry name" value="PEPTIDYLPROLYL ISOMERASE DOMAIN AND WD REPEAT-CONTAINING PROTEIN 1"/>
    <property type="match status" value="1"/>
</dbReference>
<evidence type="ECO:0000259" key="6">
    <source>
        <dbReference type="PROSITE" id="PS50072"/>
    </source>
</evidence>
<evidence type="ECO:0000256" key="3">
    <source>
        <dbReference type="ARBA" id="ARBA00023235"/>
    </source>
</evidence>
<evidence type="ECO:0000256" key="4">
    <source>
        <dbReference type="RuleBase" id="RU363019"/>
    </source>
</evidence>
<dbReference type="PANTHER" id="PTHR45625">
    <property type="entry name" value="PEPTIDYL-PROLYL CIS-TRANS ISOMERASE-RELATED"/>
    <property type="match status" value="1"/>
</dbReference>
<keyword evidence="4" id="KW-0732">Signal</keyword>
<dbReference type="InterPro" id="IPR020892">
    <property type="entry name" value="Cyclophilin-type_PPIase_CS"/>
</dbReference>
<dbReference type="PROSITE" id="PS00170">
    <property type="entry name" value="CSA_PPIASE_1"/>
    <property type="match status" value="1"/>
</dbReference>
<comment type="function">
    <text evidence="4">PPIases accelerate the folding of proteins. It catalyzes the cis-trans isomerization of proline imidic peptide bonds in oligopeptides.</text>
</comment>
<feature type="domain" description="PPIase cyclophilin-type" evidence="6">
    <location>
        <begin position="63"/>
        <end position="212"/>
    </location>
</feature>
<evidence type="ECO:0000313" key="7">
    <source>
        <dbReference type="EMBL" id="TRW17795.1"/>
    </source>
</evidence>
<dbReference type="Proteomes" id="UP000317894">
    <property type="component" value="Unassembled WGS sequence"/>
</dbReference>
<proteinExistence type="inferred from homology"/>
<evidence type="ECO:0000313" key="8">
    <source>
        <dbReference type="Proteomes" id="UP000317894"/>
    </source>
</evidence>
<evidence type="ECO:0000256" key="2">
    <source>
        <dbReference type="ARBA" id="ARBA00023110"/>
    </source>
</evidence>
<organism evidence="7 8">
    <name type="scientific">Glacieibacterium frigidum</name>
    <dbReference type="NCBI Taxonomy" id="2593303"/>
    <lineage>
        <taxon>Bacteria</taxon>
        <taxon>Pseudomonadati</taxon>
        <taxon>Pseudomonadota</taxon>
        <taxon>Alphaproteobacteria</taxon>
        <taxon>Sphingomonadales</taxon>
        <taxon>Sphingosinicellaceae</taxon>
        <taxon>Glacieibacterium</taxon>
    </lineage>
</organism>
<evidence type="ECO:0000256" key="1">
    <source>
        <dbReference type="ARBA" id="ARBA00007365"/>
    </source>
</evidence>
<feature type="chain" id="PRO_5022265768" description="Peptidyl-prolyl cis-trans isomerase" evidence="4">
    <location>
        <begin position="21"/>
        <end position="228"/>
    </location>
</feature>
<keyword evidence="8" id="KW-1185">Reference proteome</keyword>
<dbReference type="AlphaFoldDB" id="A0A552UHU2"/>
<protein>
    <recommendedName>
        <fullName evidence="4">Peptidyl-prolyl cis-trans isomerase</fullName>
        <shortName evidence="4">PPIase</shortName>
        <ecNumber evidence="4">5.2.1.8</ecNumber>
    </recommendedName>
</protein>
<dbReference type="EMBL" id="VJWA01000001">
    <property type="protein sequence ID" value="TRW17795.1"/>
    <property type="molecule type" value="Genomic_DNA"/>
</dbReference>
<dbReference type="Gene3D" id="2.40.100.10">
    <property type="entry name" value="Cyclophilin-like"/>
    <property type="match status" value="1"/>
</dbReference>
<dbReference type="PROSITE" id="PS50072">
    <property type="entry name" value="CSA_PPIASE_2"/>
    <property type="match status" value="1"/>
</dbReference>
<feature type="region of interest" description="Disordered" evidence="5">
    <location>
        <begin position="185"/>
        <end position="228"/>
    </location>
</feature>